<name>A0A6M8H7V7_9PROT</name>
<comment type="subcellular location">
    <subcellularLocation>
        <location evidence="1 12">Cell outer membrane</location>
        <topology evidence="1 12">Multi-pass membrane protein</topology>
    </subcellularLocation>
</comment>
<keyword evidence="9 13" id="KW-0798">TonB box</keyword>
<reference evidence="16 17" key="1">
    <citation type="journal article" date="2014" name="World J. Microbiol. Biotechnol.">
        <title>Biodiversity and physiological characteristics of Antarctic and Arctic lichens-associated bacteria.</title>
        <authorList>
            <person name="Lee Y.M."/>
            <person name="Kim E.H."/>
            <person name="Lee H.K."/>
            <person name="Hong S.G."/>
        </authorList>
    </citation>
    <scope>NUCLEOTIDE SEQUENCE [LARGE SCALE GENOMIC DNA]</scope>
    <source>
        <strain evidence="16 17">PAMC 26569</strain>
    </source>
</reference>
<evidence type="ECO:0000256" key="1">
    <source>
        <dbReference type="ARBA" id="ARBA00004571"/>
    </source>
</evidence>
<dbReference type="GO" id="GO:0009279">
    <property type="term" value="C:cell outer membrane"/>
    <property type="evidence" value="ECO:0007669"/>
    <property type="project" value="UniProtKB-SubCell"/>
</dbReference>
<keyword evidence="8" id="KW-0406">Ion transport</keyword>
<evidence type="ECO:0000256" key="12">
    <source>
        <dbReference type="PROSITE-ProRule" id="PRU01360"/>
    </source>
</evidence>
<dbReference type="InterPro" id="IPR039426">
    <property type="entry name" value="TonB-dep_rcpt-like"/>
</dbReference>
<evidence type="ECO:0000313" key="16">
    <source>
        <dbReference type="EMBL" id="QKE88773.1"/>
    </source>
</evidence>
<dbReference type="InterPro" id="IPR000531">
    <property type="entry name" value="Beta-barrel_TonB"/>
</dbReference>
<dbReference type="AlphaFoldDB" id="A0A6M8H7V7"/>
<comment type="similarity">
    <text evidence="12 13">Belongs to the TonB-dependent receptor family.</text>
</comment>
<dbReference type="PANTHER" id="PTHR32552">
    <property type="entry name" value="FERRICHROME IRON RECEPTOR-RELATED"/>
    <property type="match status" value="1"/>
</dbReference>
<keyword evidence="11 12" id="KW-0998">Cell outer membrane</keyword>
<dbReference type="InterPro" id="IPR037066">
    <property type="entry name" value="Plug_dom_sf"/>
</dbReference>
<keyword evidence="6" id="KW-0732">Signal</keyword>
<keyword evidence="4" id="KW-0410">Iron transport</keyword>
<evidence type="ECO:0000256" key="4">
    <source>
        <dbReference type="ARBA" id="ARBA00022496"/>
    </source>
</evidence>
<dbReference type="Pfam" id="PF00593">
    <property type="entry name" value="TonB_dep_Rec_b-barrel"/>
    <property type="match status" value="1"/>
</dbReference>
<gene>
    <name evidence="16" type="ORF">HN018_00750</name>
</gene>
<keyword evidence="2 12" id="KW-0813">Transport</keyword>
<evidence type="ECO:0000256" key="9">
    <source>
        <dbReference type="ARBA" id="ARBA00023077"/>
    </source>
</evidence>
<evidence type="ECO:0000256" key="10">
    <source>
        <dbReference type="ARBA" id="ARBA00023136"/>
    </source>
</evidence>
<evidence type="ECO:0000256" key="11">
    <source>
        <dbReference type="ARBA" id="ARBA00023237"/>
    </source>
</evidence>
<dbReference type="Pfam" id="PF07715">
    <property type="entry name" value="Plug"/>
    <property type="match status" value="1"/>
</dbReference>
<dbReference type="Gene3D" id="2.170.130.10">
    <property type="entry name" value="TonB-dependent receptor, plug domain"/>
    <property type="match status" value="1"/>
</dbReference>
<dbReference type="RefSeq" id="WP_171832734.1">
    <property type="nucleotide sequence ID" value="NZ_CP053708.1"/>
</dbReference>
<dbReference type="Gene3D" id="2.40.170.20">
    <property type="entry name" value="TonB-dependent receptor, beta-barrel domain"/>
    <property type="match status" value="1"/>
</dbReference>
<accession>A0A6M8H7V7</accession>
<keyword evidence="7" id="KW-0408">Iron</keyword>
<evidence type="ECO:0000259" key="15">
    <source>
        <dbReference type="Pfam" id="PF07715"/>
    </source>
</evidence>
<dbReference type="Proteomes" id="UP000500767">
    <property type="component" value="Chromosome"/>
</dbReference>
<keyword evidence="3 12" id="KW-1134">Transmembrane beta strand</keyword>
<dbReference type="PANTHER" id="PTHR32552:SF68">
    <property type="entry name" value="FERRICHROME OUTER MEMBRANE TRANSPORTER_PHAGE RECEPTOR"/>
    <property type="match status" value="1"/>
</dbReference>
<evidence type="ECO:0000259" key="14">
    <source>
        <dbReference type="Pfam" id="PF00593"/>
    </source>
</evidence>
<evidence type="ECO:0000313" key="17">
    <source>
        <dbReference type="Proteomes" id="UP000500767"/>
    </source>
</evidence>
<sequence>MVIVLLILPTSSWAQQSGEVERVQVLGSLTNDSRIAAPTSTPLSATQPTSVFNSSYIQANVPPQSDYAQIVALAPSVLAIEQNGPGNAFSGDVSIRGFQDGQYNVTLDGIPFGDSNNYTHHTSAYFMNRDLGQVSVDRGPGTASTIGDATFGGTIGLQSKAPAEHAALTPYAAGGSFNTTLFGGELDTGTLPGGGSAVFDGEHTSSDGALTFAGAARTNVFGKYVSPLGAYTTLTVVGMYNTIDQNFARGASRAQIALYGPSYGFSNDPRLQNYYKYNANHAHSDFNYVGLQSSLSSVWSIEDKVYTYGYNLKGTRGIDVSNTTSPGTTYSKDGVPGTAQNNQYRAFGDTLQIKRLFAYGDAKVGVWVEHQANAYSQANIDLARGNLLSPNSFKAFTYLDHEDLLTLQPYLELDLHPFPGLTITPGLKYDIFQRSLNAQVNTGGQGPLNYTRTYSAPLPAVTVHYMIDPHWSAYAQYAQGFLAPSLNYVQVPDPTASTVSPQKTSNYQLGSSWQTALLTMSADIYYIDFSNMIASRNVGVNTIYFNQGAVDYYGVEADATLAVGHGFSLYANGSGNSAKNRATHQPVANAPEATAAGGILYSGHGISASLLDRWVGSRYGDTGLKQGLDPFNQLDAAVSYTVHQHGHPWVVRLQFNNLLDSRKIDQFDLYAGPKQTPIYYTQAGRSVFASVEFPL</sequence>
<dbReference type="PROSITE" id="PS52016">
    <property type="entry name" value="TONB_DEPENDENT_REC_3"/>
    <property type="match status" value="1"/>
</dbReference>
<feature type="domain" description="TonB-dependent receptor-like beta-barrel" evidence="14">
    <location>
        <begin position="228"/>
        <end position="658"/>
    </location>
</feature>
<evidence type="ECO:0000256" key="3">
    <source>
        <dbReference type="ARBA" id="ARBA00022452"/>
    </source>
</evidence>
<dbReference type="InterPro" id="IPR036942">
    <property type="entry name" value="Beta-barrel_TonB_sf"/>
</dbReference>
<organism evidence="16 17">
    <name type="scientific">Lichenicola cladoniae</name>
    <dbReference type="NCBI Taxonomy" id="1484109"/>
    <lineage>
        <taxon>Bacteria</taxon>
        <taxon>Pseudomonadati</taxon>
        <taxon>Pseudomonadota</taxon>
        <taxon>Alphaproteobacteria</taxon>
        <taxon>Acetobacterales</taxon>
        <taxon>Acetobacteraceae</taxon>
        <taxon>Lichenicola</taxon>
    </lineage>
</organism>
<evidence type="ECO:0000256" key="13">
    <source>
        <dbReference type="RuleBase" id="RU003357"/>
    </source>
</evidence>
<evidence type="ECO:0000256" key="6">
    <source>
        <dbReference type="ARBA" id="ARBA00022729"/>
    </source>
</evidence>
<dbReference type="KEGG" id="lck:HN018_00750"/>
<keyword evidence="16" id="KW-0675">Receptor</keyword>
<keyword evidence="17" id="KW-1185">Reference proteome</keyword>
<proteinExistence type="inferred from homology"/>
<dbReference type="EMBL" id="CP053708">
    <property type="protein sequence ID" value="QKE88773.1"/>
    <property type="molecule type" value="Genomic_DNA"/>
</dbReference>
<dbReference type="GO" id="GO:0015344">
    <property type="term" value="F:siderophore uptake transmembrane transporter activity"/>
    <property type="evidence" value="ECO:0007669"/>
    <property type="project" value="TreeGrafter"/>
</dbReference>
<evidence type="ECO:0000256" key="5">
    <source>
        <dbReference type="ARBA" id="ARBA00022692"/>
    </source>
</evidence>
<feature type="domain" description="TonB-dependent receptor plug" evidence="15">
    <location>
        <begin position="44"/>
        <end position="153"/>
    </location>
</feature>
<keyword evidence="10 12" id="KW-0472">Membrane</keyword>
<keyword evidence="5 12" id="KW-0812">Transmembrane</keyword>
<dbReference type="SUPFAM" id="SSF56935">
    <property type="entry name" value="Porins"/>
    <property type="match status" value="1"/>
</dbReference>
<evidence type="ECO:0000256" key="2">
    <source>
        <dbReference type="ARBA" id="ARBA00022448"/>
    </source>
</evidence>
<evidence type="ECO:0000256" key="8">
    <source>
        <dbReference type="ARBA" id="ARBA00023065"/>
    </source>
</evidence>
<protein>
    <submittedName>
        <fullName evidence="16">TonB-dependent receptor</fullName>
    </submittedName>
</protein>
<evidence type="ECO:0000256" key="7">
    <source>
        <dbReference type="ARBA" id="ARBA00023004"/>
    </source>
</evidence>
<dbReference type="InterPro" id="IPR012910">
    <property type="entry name" value="Plug_dom"/>
</dbReference>